<sequence length="288" mass="32284">MVTEPSFDNISFPLTHGDVPNEWGCIQLYVALFGVTIAIHGHESITYKSVWLFATAVVCAAVEVLGYATQRRDDWEGFGHDDPRMLQSVATIIGPTPLFAAHCFIMSNVSRAYSCAVYGGLRPSTAWNINIVTRTSSHRRFRVSVVGFGRKIMLRGVSLHIAVLSFFALFTLEFFRRYALDRPHQSSLEAHRKASPSRGSLTDRLILCLSLLGGSTMLLLVRAIERMLALADGEEGGMVRIEAWLNIFDAAIIIVALSLDDMLHPRWLWEEGQARRNEEEEYLIDDVP</sequence>
<feature type="transmembrane region" description="Helical" evidence="5">
    <location>
        <begin position="20"/>
        <end position="38"/>
    </location>
</feature>
<comment type="subcellular location">
    <subcellularLocation>
        <location evidence="1">Membrane</location>
        <topology evidence="1">Multi-pass membrane protein</topology>
    </subcellularLocation>
</comment>
<feature type="transmembrane region" description="Helical" evidence="5">
    <location>
        <begin position="241"/>
        <end position="259"/>
    </location>
</feature>
<feature type="transmembrane region" description="Helical" evidence="5">
    <location>
        <begin position="152"/>
        <end position="175"/>
    </location>
</feature>
<gene>
    <name evidence="6" type="ORF">SCHCODRAFT_110472</name>
</gene>
<evidence type="ECO:0000256" key="3">
    <source>
        <dbReference type="ARBA" id="ARBA00022989"/>
    </source>
</evidence>
<dbReference type="HOGENOM" id="CLU_966945_0_0_1"/>
<name>D8Q950_SCHCM</name>
<evidence type="ECO:0000256" key="4">
    <source>
        <dbReference type="ARBA" id="ARBA00023136"/>
    </source>
</evidence>
<dbReference type="PANTHER" id="PTHR31465">
    <property type="entry name" value="PROTEIN RTA1-RELATED"/>
    <property type="match status" value="1"/>
</dbReference>
<feature type="transmembrane region" description="Helical" evidence="5">
    <location>
        <begin position="201"/>
        <end position="221"/>
    </location>
</feature>
<feature type="non-terminal residue" evidence="6">
    <location>
        <position position="288"/>
    </location>
</feature>
<evidence type="ECO:0000256" key="5">
    <source>
        <dbReference type="SAM" id="Phobius"/>
    </source>
</evidence>
<dbReference type="AlphaFoldDB" id="D8Q950"/>
<keyword evidence="2 5" id="KW-0812">Transmembrane</keyword>
<dbReference type="OrthoDB" id="3358017at2759"/>
<keyword evidence="4 5" id="KW-0472">Membrane</keyword>
<dbReference type="Pfam" id="PF04479">
    <property type="entry name" value="RTA1"/>
    <property type="match status" value="1"/>
</dbReference>
<dbReference type="RefSeq" id="XP_003030494.1">
    <property type="nucleotide sequence ID" value="XM_003030448.1"/>
</dbReference>
<dbReference type="eggNOG" id="ENOG502QU4U">
    <property type="taxonomic scope" value="Eukaryota"/>
</dbReference>
<organism evidence="7">
    <name type="scientific">Schizophyllum commune (strain H4-8 / FGSC 9210)</name>
    <name type="common">Split gill fungus</name>
    <dbReference type="NCBI Taxonomy" id="578458"/>
    <lineage>
        <taxon>Eukaryota</taxon>
        <taxon>Fungi</taxon>
        <taxon>Dikarya</taxon>
        <taxon>Basidiomycota</taxon>
        <taxon>Agaricomycotina</taxon>
        <taxon>Agaricomycetes</taxon>
        <taxon>Agaricomycetidae</taxon>
        <taxon>Agaricales</taxon>
        <taxon>Schizophyllaceae</taxon>
        <taxon>Schizophyllum</taxon>
    </lineage>
</organism>
<protein>
    <submittedName>
        <fullName evidence="6">Uncharacterized protein</fullName>
    </submittedName>
</protein>
<evidence type="ECO:0000313" key="6">
    <source>
        <dbReference type="EMBL" id="EFI95591.1"/>
    </source>
</evidence>
<evidence type="ECO:0000256" key="1">
    <source>
        <dbReference type="ARBA" id="ARBA00004141"/>
    </source>
</evidence>
<evidence type="ECO:0000256" key="2">
    <source>
        <dbReference type="ARBA" id="ARBA00022692"/>
    </source>
</evidence>
<accession>D8Q950</accession>
<dbReference type="GeneID" id="9591498"/>
<keyword evidence="3 5" id="KW-1133">Transmembrane helix</keyword>
<evidence type="ECO:0000313" key="7">
    <source>
        <dbReference type="Proteomes" id="UP000007431"/>
    </source>
</evidence>
<reference evidence="6 7" key="1">
    <citation type="journal article" date="2010" name="Nat. Biotechnol.">
        <title>Genome sequence of the model mushroom Schizophyllum commune.</title>
        <authorList>
            <person name="Ohm R.A."/>
            <person name="de Jong J.F."/>
            <person name="Lugones L.G."/>
            <person name="Aerts A."/>
            <person name="Kothe E."/>
            <person name="Stajich J.E."/>
            <person name="de Vries R.P."/>
            <person name="Record E."/>
            <person name="Levasseur A."/>
            <person name="Baker S.E."/>
            <person name="Bartholomew K.A."/>
            <person name="Coutinho P.M."/>
            <person name="Erdmann S."/>
            <person name="Fowler T.J."/>
            <person name="Gathman A.C."/>
            <person name="Lombard V."/>
            <person name="Henrissat B."/>
            <person name="Knabe N."/>
            <person name="Kuees U."/>
            <person name="Lilly W.W."/>
            <person name="Lindquist E."/>
            <person name="Lucas S."/>
            <person name="Magnuson J.K."/>
            <person name="Piumi F."/>
            <person name="Raudaskoski M."/>
            <person name="Salamov A."/>
            <person name="Schmutz J."/>
            <person name="Schwarze F.W.M.R."/>
            <person name="vanKuyk P.A."/>
            <person name="Horton J.S."/>
            <person name="Grigoriev I.V."/>
            <person name="Woesten H.A.B."/>
        </authorList>
    </citation>
    <scope>NUCLEOTIDE SEQUENCE [LARGE SCALE GENOMIC DNA]</scope>
    <source>
        <strain evidence="7">H4-8 / FGSC 9210</strain>
    </source>
</reference>
<feature type="transmembrane region" description="Helical" evidence="5">
    <location>
        <begin position="50"/>
        <end position="68"/>
    </location>
</feature>
<dbReference type="InParanoid" id="D8Q950"/>
<dbReference type="InterPro" id="IPR007568">
    <property type="entry name" value="RTA1"/>
</dbReference>
<proteinExistence type="predicted"/>
<dbReference type="GO" id="GO:0005886">
    <property type="term" value="C:plasma membrane"/>
    <property type="evidence" value="ECO:0007669"/>
    <property type="project" value="TreeGrafter"/>
</dbReference>
<dbReference type="VEuPathDB" id="FungiDB:SCHCODRAFT_02690490"/>
<keyword evidence="7" id="KW-1185">Reference proteome</keyword>
<dbReference type="KEGG" id="scm:SCHCO_02690490"/>
<dbReference type="Proteomes" id="UP000007431">
    <property type="component" value="Unassembled WGS sequence"/>
</dbReference>
<dbReference type="PANTHER" id="PTHR31465:SF9">
    <property type="entry name" value="SPHINGOID LONG-CHAIN BASE TRANSPORTER RSB1"/>
    <property type="match status" value="1"/>
</dbReference>
<dbReference type="GO" id="GO:0000324">
    <property type="term" value="C:fungal-type vacuole"/>
    <property type="evidence" value="ECO:0007669"/>
    <property type="project" value="TreeGrafter"/>
</dbReference>
<dbReference type="EMBL" id="GL377308">
    <property type="protein sequence ID" value="EFI95591.1"/>
    <property type="molecule type" value="Genomic_DNA"/>
</dbReference>